<keyword evidence="4" id="KW-0539">Nucleus</keyword>
<sequence>MDGNLTHPAPMSAEIKVEMAWSRISNQLGHWNDRKVIAIPLSDFTNTHPDIQSGIIAEFKNATGEEGMFARDPESLSIMLLGPVKLFKPDCVVIEGALYWDPKHKHAAPKEQQKKAKIPRPPNAYILYRKDHHREIREQNPGLHNNEISVIVGNMWRDEQPHIREKYFNMANEIKTRLLLDNPDYRYNPRRSQDIRRRVSPYLKIKLLNYDANGNLLWGTVNAEDAALIRTHFHGVVRVEETDDGCRIVCRPVAGSRKLRAANVDTWMPRYTVDATPVTEEDEALQVFNFNDPLGGAFFPLNDHLWVSVHQTPPPAVLNPNPHLNFVHPDGMEAVAQNVHNMIAQVQEANEAAAANGTSATTTAPIVTQVMADDTINPALIPTVNTTAPALPHVVHTIPVNTMVTPSATGNSVHVVTPGNLGYHLINWPPAGENMDTED</sequence>
<dbReference type="GO" id="GO:0005634">
    <property type="term" value="C:nucleus"/>
    <property type="evidence" value="ECO:0007669"/>
    <property type="project" value="UniProtKB-UniRule"/>
</dbReference>
<dbReference type="Pfam" id="PF00505">
    <property type="entry name" value="HMG_box"/>
    <property type="match status" value="1"/>
</dbReference>
<evidence type="ECO:0000256" key="4">
    <source>
        <dbReference type="PROSITE-ProRule" id="PRU00267"/>
    </source>
</evidence>
<dbReference type="InterPro" id="IPR009071">
    <property type="entry name" value="HMG_box_dom"/>
</dbReference>
<evidence type="ECO:0000256" key="2">
    <source>
        <dbReference type="ARBA" id="ARBA00023125"/>
    </source>
</evidence>
<evidence type="ECO:0000259" key="5">
    <source>
        <dbReference type="PROSITE" id="PS50118"/>
    </source>
</evidence>
<reference evidence="6" key="1">
    <citation type="journal article" date="2023" name="Mol. Phylogenet. Evol.">
        <title>Genome-scale phylogeny and comparative genomics of the fungal order Sordariales.</title>
        <authorList>
            <person name="Hensen N."/>
            <person name="Bonometti L."/>
            <person name="Westerberg I."/>
            <person name="Brannstrom I.O."/>
            <person name="Guillou S."/>
            <person name="Cros-Aarteil S."/>
            <person name="Calhoun S."/>
            <person name="Haridas S."/>
            <person name="Kuo A."/>
            <person name="Mondo S."/>
            <person name="Pangilinan J."/>
            <person name="Riley R."/>
            <person name="LaButti K."/>
            <person name="Andreopoulos B."/>
            <person name="Lipzen A."/>
            <person name="Chen C."/>
            <person name="Yan M."/>
            <person name="Daum C."/>
            <person name="Ng V."/>
            <person name="Clum A."/>
            <person name="Steindorff A."/>
            <person name="Ohm R.A."/>
            <person name="Martin F."/>
            <person name="Silar P."/>
            <person name="Natvig D.O."/>
            <person name="Lalanne C."/>
            <person name="Gautier V."/>
            <person name="Ament-Velasquez S.L."/>
            <person name="Kruys A."/>
            <person name="Hutchinson M.I."/>
            <person name="Powell A.J."/>
            <person name="Barry K."/>
            <person name="Miller A.N."/>
            <person name="Grigoriev I.V."/>
            <person name="Debuchy R."/>
            <person name="Gladieux P."/>
            <person name="Hiltunen Thoren M."/>
            <person name="Johannesson H."/>
        </authorList>
    </citation>
    <scope>NUCLEOTIDE SEQUENCE</scope>
    <source>
        <strain evidence="6">CBS 626.80</strain>
    </source>
</reference>
<comment type="caution">
    <text evidence="6">The sequence shown here is derived from an EMBL/GenBank/DDBJ whole genome shotgun (WGS) entry which is preliminary data.</text>
</comment>
<dbReference type="Gene3D" id="1.10.30.10">
    <property type="entry name" value="High mobility group box domain"/>
    <property type="match status" value="1"/>
</dbReference>
<name>A0AAN6SIX2_9PEZI</name>
<accession>A0AAN6SIX2</accession>
<dbReference type="PANTHER" id="PTHR10270:SF161">
    <property type="entry name" value="SEX-DETERMINING REGION Y PROTEIN"/>
    <property type="match status" value="1"/>
</dbReference>
<dbReference type="SUPFAM" id="SSF47095">
    <property type="entry name" value="HMG-box"/>
    <property type="match status" value="1"/>
</dbReference>
<keyword evidence="1" id="KW-0805">Transcription regulation</keyword>
<dbReference type="GO" id="GO:0001228">
    <property type="term" value="F:DNA-binding transcription activator activity, RNA polymerase II-specific"/>
    <property type="evidence" value="ECO:0007669"/>
    <property type="project" value="TreeGrafter"/>
</dbReference>
<dbReference type="PROSITE" id="PS50118">
    <property type="entry name" value="HMG_BOX_2"/>
    <property type="match status" value="1"/>
</dbReference>
<feature type="domain" description="HMG box" evidence="5">
    <location>
        <begin position="118"/>
        <end position="186"/>
    </location>
</feature>
<feature type="DNA-binding region" description="HMG box" evidence="4">
    <location>
        <begin position="118"/>
        <end position="186"/>
    </location>
</feature>
<keyword evidence="2 4" id="KW-0238">DNA-binding</keyword>
<reference evidence="6" key="2">
    <citation type="submission" date="2023-06" db="EMBL/GenBank/DDBJ databases">
        <authorList>
            <consortium name="Lawrence Berkeley National Laboratory"/>
            <person name="Mondo S.J."/>
            <person name="Hensen N."/>
            <person name="Bonometti L."/>
            <person name="Westerberg I."/>
            <person name="Brannstrom I.O."/>
            <person name="Guillou S."/>
            <person name="Cros-Aarteil S."/>
            <person name="Calhoun S."/>
            <person name="Haridas S."/>
            <person name="Kuo A."/>
            <person name="Pangilinan J."/>
            <person name="Riley R."/>
            <person name="Labutti K."/>
            <person name="Andreopoulos B."/>
            <person name="Lipzen A."/>
            <person name="Chen C."/>
            <person name="Yanf M."/>
            <person name="Daum C."/>
            <person name="Ng V."/>
            <person name="Clum A."/>
            <person name="Steindorff A."/>
            <person name="Ohm R."/>
            <person name="Martin F."/>
            <person name="Silar P."/>
            <person name="Natvig D."/>
            <person name="Lalanne C."/>
            <person name="Gautier V."/>
            <person name="Ament-Velasquez S.L."/>
            <person name="Kruys A."/>
            <person name="Hutchinson M.I."/>
            <person name="Powell A.J."/>
            <person name="Barry K."/>
            <person name="Miller A.N."/>
            <person name="Grigoriev I.V."/>
            <person name="Debuchy R."/>
            <person name="Gladieux P."/>
            <person name="Thoren M.H."/>
            <person name="Johannesson H."/>
        </authorList>
    </citation>
    <scope>NUCLEOTIDE SEQUENCE</scope>
    <source>
        <strain evidence="6">CBS 626.80</strain>
    </source>
</reference>
<dbReference type="Proteomes" id="UP001303222">
    <property type="component" value="Unassembled WGS sequence"/>
</dbReference>
<dbReference type="InterPro" id="IPR050140">
    <property type="entry name" value="SRY-related_HMG-box_TF-like"/>
</dbReference>
<dbReference type="EMBL" id="MU859082">
    <property type="protein sequence ID" value="KAK3954993.1"/>
    <property type="molecule type" value="Genomic_DNA"/>
</dbReference>
<dbReference type="InterPro" id="IPR036910">
    <property type="entry name" value="HMG_box_dom_sf"/>
</dbReference>
<dbReference type="PANTHER" id="PTHR10270">
    <property type="entry name" value="SOX TRANSCRIPTION FACTOR"/>
    <property type="match status" value="1"/>
</dbReference>
<dbReference type="CDD" id="cd01389">
    <property type="entry name" value="HMG-box_ROX1-like"/>
    <property type="match status" value="1"/>
</dbReference>
<protein>
    <recommendedName>
        <fullName evidence="5">HMG box domain-containing protein</fullName>
    </recommendedName>
</protein>
<keyword evidence="3" id="KW-0804">Transcription</keyword>
<dbReference type="GO" id="GO:0000978">
    <property type="term" value="F:RNA polymerase II cis-regulatory region sequence-specific DNA binding"/>
    <property type="evidence" value="ECO:0007669"/>
    <property type="project" value="TreeGrafter"/>
</dbReference>
<evidence type="ECO:0000313" key="6">
    <source>
        <dbReference type="EMBL" id="KAK3954993.1"/>
    </source>
</evidence>
<dbReference type="AlphaFoldDB" id="A0AAN6SIX2"/>
<dbReference type="GO" id="GO:0030154">
    <property type="term" value="P:cell differentiation"/>
    <property type="evidence" value="ECO:0007669"/>
    <property type="project" value="TreeGrafter"/>
</dbReference>
<evidence type="ECO:0000256" key="1">
    <source>
        <dbReference type="ARBA" id="ARBA00023015"/>
    </source>
</evidence>
<keyword evidence="7" id="KW-1185">Reference proteome</keyword>
<evidence type="ECO:0000313" key="7">
    <source>
        <dbReference type="Proteomes" id="UP001303222"/>
    </source>
</evidence>
<dbReference type="FunFam" id="1.10.30.10:FF:000041">
    <property type="entry name" value="HMG box family protein"/>
    <property type="match status" value="1"/>
</dbReference>
<gene>
    <name evidence="6" type="ORF">QBC32DRAFT_65328</name>
</gene>
<organism evidence="6 7">
    <name type="scientific">Pseudoneurospora amorphoporcata</name>
    <dbReference type="NCBI Taxonomy" id="241081"/>
    <lineage>
        <taxon>Eukaryota</taxon>
        <taxon>Fungi</taxon>
        <taxon>Dikarya</taxon>
        <taxon>Ascomycota</taxon>
        <taxon>Pezizomycotina</taxon>
        <taxon>Sordariomycetes</taxon>
        <taxon>Sordariomycetidae</taxon>
        <taxon>Sordariales</taxon>
        <taxon>Sordariaceae</taxon>
        <taxon>Pseudoneurospora</taxon>
    </lineage>
</organism>
<evidence type="ECO:0000256" key="3">
    <source>
        <dbReference type="ARBA" id="ARBA00023163"/>
    </source>
</evidence>
<dbReference type="SMART" id="SM00398">
    <property type="entry name" value="HMG"/>
    <property type="match status" value="1"/>
</dbReference>
<proteinExistence type="predicted"/>